<evidence type="ECO:0000256" key="4">
    <source>
        <dbReference type="PROSITE-ProRule" id="PRU00335"/>
    </source>
</evidence>
<evidence type="ECO:0000313" key="7">
    <source>
        <dbReference type="Proteomes" id="UP000319619"/>
    </source>
</evidence>
<dbReference type="GO" id="GO:0003677">
    <property type="term" value="F:DNA binding"/>
    <property type="evidence" value="ECO:0007669"/>
    <property type="project" value="UniProtKB-UniRule"/>
</dbReference>
<evidence type="ECO:0000256" key="3">
    <source>
        <dbReference type="ARBA" id="ARBA00023163"/>
    </source>
</evidence>
<dbReference type="Proteomes" id="UP000319619">
    <property type="component" value="Unassembled WGS sequence"/>
</dbReference>
<feature type="domain" description="HTH tetR-type" evidence="5">
    <location>
        <begin position="1"/>
        <end position="61"/>
    </location>
</feature>
<dbReference type="Gene3D" id="1.10.357.10">
    <property type="entry name" value="Tetracycline Repressor, domain 2"/>
    <property type="match status" value="1"/>
</dbReference>
<dbReference type="Pfam" id="PF00440">
    <property type="entry name" value="TetR_N"/>
    <property type="match status" value="1"/>
</dbReference>
<dbReference type="SUPFAM" id="SSF48498">
    <property type="entry name" value="Tetracyclin repressor-like, C-terminal domain"/>
    <property type="match status" value="1"/>
</dbReference>
<sequence>MNTQERIVFTAYKLFVKRGYSAVSINDIIKEACISKGGFYHHFTSKEGLLEAVLEVYLYQYYEQLISYFTTEEFSPAAKLKNIFNYLLEFDEKFREEMADEELEETNYALLVMEAVKLFLSIREKVSGYEQRILKVVADTLRIGQTTGELRKNFDCEGMAIALLSMVNGLYDMSLFDSEFDTDNAHRKVQDIFWNMIKPESSVISTDSDYSNLKSANERIGK</sequence>
<feature type="DNA-binding region" description="H-T-H motif" evidence="4">
    <location>
        <begin position="24"/>
        <end position="43"/>
    </location>
</feature>
<dbReference type="Gene3D" id="1.10.10.60">
    <property type="entry name" value="Homeodomain-like"/>
    <property type="match status" value="1"/>
</dbReference>
<reference evidence="6 7" key="1">
    <citation type="submission" date="2017-06" db="EMBL/GenBank/DDBJ databases">
        <title>Novel microbial phyla capable of carbon fixation and sulfur reduction in deep-sea sediments.</title>
        <authorList>
            <person name="Huang J."/>
            <person name="Baker B."/>
            <person name="Wang Y."/>
        </authorList>
    </citation>
    <scope>NUCLEOTIDE SEQUENCE [LARGE SCALE GENOMIC DNA]</scope>
    <source>
        <strain evidence="6">B3_LCP</strain>
    </source>
</reference>
<dbReference type="InterPro" id="IPR009057">
    <property type="entry name" value="Homeodomain-like_sf"/>
</dbReference>
<dbReference type="InterPro" id="IPR001647">
    <property type="entry name" value="HTH_TetR"/>
</dbReference>
<dbReference type="AlphaFoldDB" id="A0A532UQM3"/>
<dbReference type="PROSITE" id="PS01081">
    <property type="entry name" value="HTH_TETR_1"/>
    <property type="match status" value="1"/>
</dbReference>
<evidence type="ECO:0000313" key="6">
    <source>
        <dbReference type="EMBL" id="TKJ37238.1"/>
    </source>
</evidence>
<keyword evidence="3" id="KW-0804">Transcription</keyword>
<accession>A0A532UQM3</accession>
<dbReference type="PANTHER" id="PTHR47506">
    <property type="entry name" value="TRANSCRIPTIONAL REGULATORY PROTEIN"/>
    <property type="match status" value="1"/>
</dbReference>
<dbReference type="PRINTS" id="PR00455">
    <property type="entry name" value="HTHTETR"/>
</dbReference>
<name>A0A532UQM3_UNCL8</name>
<dbReference type="EMBL" id="NJBN01000013">
    <property type="protein sequence ID" value="TKJ37238.1"/>
    <property type="molecule type" value="Genomic_DNA"/>
</dbReference>
<dbReference type="SUPFAM" id="SSF46689">
    <property type="entry name" value="Homeodomain-like"/>
    <property type="match status" value="1"/>
</dbReference>
<dbReference type="InterPro" id="IPR023772">
    <property type="entry name" value="DNA-bd_HTH_TetR-type_CS"/>
</dbReference>
<keyword evidence="2 4" id="KW-0238">DNA-binding</keyword>
<dbReference type="InterPro" id="IPR036271">
    <property type="entry name" value="Tet_transcr_reg_TetR-rel_C_sf"/>
</dbReference>
<dbReference type="PROSITE" id="PS50977">
    <property type="entry name" value="HTH_TETR_2"/>
    <property type="match status" value="1"/>
</dbReference>
<evidence type="ECO:0000256" key="1">
    <source>
        <dbReference type="ARBA" id="ARBA00023015"/>
    </source>
</evidence>
<gene>
    <name evidence="6" type="ORF">CEE37_14085</name>
</gene>
<protein>
    <recommendedName>
        <fullName evidence="5">HTH tetR-type domain-containing protein</fullName>
    </recommendedName>
</protein>
<comment type="caution">
    <text evidence="6">The sequence shown here is derived from an EMBL/GenBank/DDBJ whole genome shotgun (WGS) entry which is preliminary data.</text>
</comment>
<dbReference type="PANTHER" id="PTHR47506:SF1">
    <property type="entry name" value="HTH-TYPE TRANSCRIPTIONAL REGULATOR YJDC"/>
    <property type="match status" value="1"/>
</dbReference>
<organism evidence="6 7">
    <name type="scientific">candidate division LCP-89 bacterium B3_LCP</name>
    <dbReference type="NCBI Taxonomy" id="2012998"/>
    <lineage>
        <taxon>Bacteria</taxon>
        <taxon>Pseudomonadati</taxon>
        <taxon>Bacteria division LCP-89</taxon>
    </lineage>
</organism>
<evidence type="ECO:0000256" key="2">
    <source>
        <dbReference type="ARBA" id="ARBA00023125"/>
    </source>
</evidence>
<keyword evidence="1" id="KW-0805">Transcription regulation</keyword>
<evidence type="ECO:0000259" key="5">
    <source>
        <dbReference type="PROSITE" id="PS50977"/>
    </source>
</evidence>
<proteinExistence type="predicted"/>